<comment type="caution">
    <text evidence="2">The sequence shown here is derived from an EMBL/GenBank/DDBJ whole genome shotgun (WGS) entry which is preliminary data.</text>
</comment>
<protein>
    <submittedName>
        <fullName evidence="2">Uncharacterized protein</fullName>
    </submittedName>
</protein>
<evidence type="ECO:0000313" key="2">
    <source>
        <dbReference type="EMBL" id="KAJ9602345.1"/>
    </source>
</evidence>
<evidence type="ECO:0000256" key="1">
    <source>
        <dbReference type="SAM" id="MobiDB-lite"/>
    </source>
</evidence>
<name>A0AA39CBK2_9EURO</name>
<feature type="region of interest" description="Disordered" evidence="1">
    <location>
        <begin position="282"/>
        <end position="305"/>
    </location>
</feature>
<feature type="compositionally biased region" description="Polar residues" evidence="1">
    <location>
        <begin position="154"/>
        <end position="169"/>
    </location>
</feature>
<feature type="region of interest" description="Disordered" evidence="1">
    <location>
        <begin position="147"/>
        <end position="171"/>
    </location>
</feature>
<organism evidence="2 3">
    <name type="scientific">Cladophialophora chaetospira</name>
    <dbReference type="NCBI Taxonomy" id="386627"/>
    <lineage>
        <taxon>Eukaryota</taxon>
        <taxon>Fungi</taxon>
        <taxon>Dikarya</taxon>
        <taxon>Ascomycota</taxon>
        <taxon>Pezizomycotina</taxon>
        <taxon>Eurotiomycetes</taxon>
        <taxon>Chaetothyriomycetidae</taxon>
        <taxon>Chaetothyriales</taxon>
        <taxon>Herpotrichiellaceae</taxon>
        <taxon>Cladophialophora</taxon>
    </lineage>
</organism>
<dbReference type="AlphaFoldDB" id="A0AA39CBK2"/>
<dbReference type="EMBL" id="JAPDRK010000027">
    <property type="protein sequence ID" value="KAJ9602345.1"/>
    <property type="molecule type" value="Genomic_DNA"/>
</dbReference>
<accession>A0AA39CBK2</accession>
<feature type="compositionally biased region" description="Low complexity" evidence="1">
    <location>
        <begin position="282"/>
        <end position="297"/>
    </location>
</feature>
<sequence length="549" mass="60211">MFPAGTFKADRRHVLPPAYNIHWIDGSTTQSPTAMSFLNQICEDCLLAELESAAHHTENKTNTDGIPNTTLENGEGLIWDSEVKIEIEGVVAGSPTNLISPDIHPPAESSSCTDEDEKRIVESHVEITIEPDDHNLFAPDFCSPAFTASRHSHNPQTSPIGTSSPSTQYPIVPQPSPLTCQTENNRRAPSSELSYIDDADDEIEHRMSTYAHKARHTTRGRPLTRSNLHNVQKCDVDAGGIPEDFLGTNNAGQAWPTLRGLRSLSSTFLSGVKSEAVENAQLSPLSQKTTSTSSKPQIKNPFRSIRGRKSSPLLHVAVVADPAPSTEPTVATTVSNLSNTEAQKERSMLPQRSTLKDFALFLMQDSKRPPMTKMQSRSQHSGIFRSATAVWSRRGINDQKECHQDDAETDYMSETAFESDSRVTSLQSEGSVSVKADEAPSLFSMMPNIPKSSTMNTLRALIDDLILELDGQENRATSSSVSKCESILARCQMGDVAEVGQVAMPDVHMQQQLVQKQDCVQNGSQRRPYPPRSTSLKARTKSVYALQLG</sequence>
<reference evidence="2" key="1">
    <citation type="submission" date="2022-10" db="EMBL/GenBank/DDBJ databases">
        <title>Culturing micro-colonial fungi from biological soil crusts in the Mojave desert and describing Neophaeococcomyces mojavensis, and introducing the new genera and species Taxawa tesnikishii.</title>
        <authorList>
            <person name="Kurbessoian T."/>
            <person name="Stajich J.E."/>
        </authorList>
    </citation>
    <scope>NUCLEOTIDE SEQUENCE</scope>
    <source>
        <strain evidence="2">TK_41</strain>
    </source>
</reference>
<keyword evidence="3" id="KW-1185">Reference proteome</keyword>
<proteinExistence type="predicted"/>
<dbReference type="Proteomes" id="UP001172673">
    <property type="component" value="Unassembled WGS sequence"/>
</dbReference>
<gene>
    <name evidence="2" type="ORF">H2200_013200</name>
</gene>
<evidence type="ECO:0000313" key="3">
    <source>
        <dbReference type="Proteomes" id="UP001172673"/>
    </source>
</evidence>